<accession>A0A853L1I3</accession>
<evidence type="ECO:0000313" key="3">
    <source>
        <dbReference type="EMBL" id="OAZ10141.1"/>
    </source>
</evidence>
<gene>
    <name evidence="3" type="ORF">TH4_07745</name>
</gene>
<evidence type="ECO:0000259" key="1">
    <source>
        <dbReference type="Pfam" id="PF03068"/>
    </source>
</evidence>
<proteinExistence type="predicted"/>
<feature type="domain" description="Protein-arginine deiminase (PAD) central" evidence="2">
    <location>
        <begin position="89"/>
        <end position="261"/>
    </location>
</feature>
<dbReference type="GO" id="GO:0004668">
    <property type="term" value="F:protein-arginine deiminase activity"/>
    <property type="evidence" value="ECO:0007669"/>
    <property type="project" value="InterPro"/>
</dbReference>
<dbReference type="GO" id="GO:0005509">
    <property type="term" value="F:calcium ion binding"/>
    <property type="evidence" value="ECO:0007669"/>
    <property type="project" value="InterPro"/>
</dbReference>
<sequence length="771" mass="84818">MVTFTVKVTRPASNKLLKAVSIDVAGTTNAQKTPSFGDDDTSLSQEFQLEPGDNYTITVTGPGYLRTQAQNVTVSDDGEITIALKSVWFSLHTDRDRDGKIENDDDTPAAINGLSPAAITFGVDGVGAIIPVNCNRDGNNTAIAYSDCQDDKINSDEDLLTGLSRMKIVRHSAGEAADVDANWVIKLSVEPTGAENPAEQHVRIFSKAGTDATELVSPQKGKTATLDAANINPTLVLPLEMIRFAGEDFESGTVKITLSVIQPEYAGPDTPSYTFTEQVVAAKWVANHHLHQVTKLLVTSDSFNEKFIATLETEVAKEPSGPSDLRYDILKSIQKQVLIPYLDTDKWTVAKPSADVMSPDQWMRDTIFSGYSSWPGTAGNHKSQTTFIKMHRQRELQNWVFGDLLSKDHAVYYPAAGSGDAVNSANSGGNFEVTPPVKKAGGNTYPLGRIYYGHSAKNRLGANSTLRKSRHKIDESTRSFIAAQALQYPIELDTDWLAVGHVDEMMTFLPYPGGSDNKKWKLLVASPKKAYDLMTDKRAENVIFGGAKVLQRPKWDTDHFNYTPLKLHNTVVSCTINDLLGNGNAPLLAPNGYAYTYDLLKGWNVGGVEKAIGDNIDILKNEFDLEDDDIVRVPVIFYPSDHVSGGHAYVLPSTDKVDNTKSRRNGFNIFPGRGEGFKCGALTADMPNMFVGNTQLYIPKPYGPWIDTGDEGTSFDLFEKYLKDEIAKFNGALSCNFIDDWDHYHACEGEIHCGTNEIRQPSQTDEKWWAI</sequence>
<dbReference type="InterPro" id="IPR036556">
    <property type="entry name" value="PAD_central_sf"/>
</dbReference>
<dbReference type="AlphaFoldDB" id="A0A853L1I3"/>
<evidence type="ECO:0008006" key="5">
    <source>
        <dbReference type="Google" id="ProtNLM"/>
    </source>
</evidence>
<dbReference type="EMBL" id="JPVZ01000003">
    <property type="protein sequence ID" value="OAZ10141.1"/>
    <property type="molecule type" value="Genomic_DNA"/>
</dbReference>
<dbReference type="PANTHER" id="PTHR10837">
    <property type="entry name" value="PEPTIDYLARGININE DEIMINASE"/>
    <property type="match status" value="1"/>
</dbReference>
<dbReference type="InterPro" id="IPR004303">
    <property type="entry name" value="PAD"/>
</dbReference>
<dbReference type="SUPFAM" id="SSF55909">
    <property type="entry name" value="Pentein"/>
    <property type="match status" value="1"/>
</dbReference>
<name>A0A853L1I3_9PROT</name>
<dbReference type="InterPro" id="IPR013733">
    <property type="entry name" value="Prot_Arg_deaminase_cen_dom"/>
</dbReference>
<evidence type="ECO:0000259" key="2">
    <source>
        <dbReference type="Pfam" id="PF08527"/>
    </source>
</evidence>
<feature type="domain" description="Protein-arginine deiminase C-terminal" evidence="1">
    <location>
        <begin position="355"/>
        <end position="769"/>
    </location>
</feature>
<reference evidence="3 4" key="1">
    <citation type="submission" date="2014-07" db="EMBL/GenBank/DDBJ databases">
        <title>Draft genome sequence of Thalassospira tepidiphila 1-1B.</title>
        <authorList>
            <person name="Lai Q."/>
            <person name="Shao Z."/>
        </authorList>
    </citation>
    <scope>NUCLEOTIDE SEQUENCE [LARGE SCALE GENOMIC DNA]</scope>
    <source>
        <strain evidence="3 4">MCCC 1A03514</strain>
    </source>
</reference>
<dbReference type="Gene3D" id="3.75.10.10">
    <property type="entry name" value="L-arginine/glycine Amidinotransferase, Chain A"/>
    <property type="match status" value="1"/>
</dbReference>
<organism evidence="3 4">
    <name type="scientific">Thalassospira tepidiphila MCCC 1A03514</name>
    <dbReference type="NCBI Taxonomy" id="1177930"/>
    <lineage>
        <taxon>Bacteria</taxon>
        <taxon>Pseudomonadati</taxon>
        <taxon>Pseudomonadota</taxon>
        <taxon>Alphaproteobacteria</taxon>
        <taxon>Rhodospirillales</taxon>
        <taxon>Thalassospiraceae</taxon>
        <taxon>Thalassospira</taxon>
    </lineage>
</organism>
<dbReference type="GO" id="GO:0005737">
    <property type="term" value="C:cytoplasm"/>
    <property type="evidence" value="ECO:0007669"/>
    <property type="project" value="InterPro"/>
</dbReference>
<protein>
    <recommendedName>
        <fullName evidence="5">Protein-arginine deiminase C-terminal domain-containing protein</fullName>
    </recommendedName>
</protein>
<dbReference type="Gene3D" id="2.60.40.1700">
    <property type="entry name" value="Protein-arginine deiminase, central domain"/>
    <property type="match status" value="1"/>
</dbReference>
<dbReference type="PANTHER" id="PTHR10837:SF8">
    <property type="entry name" value="PROTEIN-ARGININE DEIMINASE"/>
    <property type="match status" value="1"/>
</dbReference>
<dbReference type="Pfam" id="PF08527">
    <property type="entry name" value="PAD_M"/>
    <property type="match status" value="1"/>
</dbReference>
<dbReference type="Proteomes" id="UP000094009">
    <property type="component" value="Unassembled WGS sequence"/>
</dbReference>
<dbReference type="SUPFAM" id="SSF110083">
    <property type="entry name" value="Peptidylarginine deiminase Pad4, middle domain"/>
    <property type="match status" value="1"/>
</dbReference>
<dbReference type="Pfam" id="PF03068">
    <property type="entry name" value="PAD"/>
    <property type="match status" value="1"/>
</dbReference>
<evidence type="ECO:0000313" key="4">
    <source>
        <dbReference type="Proteomes" id="UP000094009"/>
    </source>
</evidence>
<dbReference type="InterPro" id="IPR013530">
    <property type="entry name" value="PAD_C"/>
</dbReference>
<comment type="caution">
    <text evidence="3">The sequence shown here is derived from an EMBL/GenBank/DDBJ whole genome shotgun (WGS) entry which is preliminary data.</text>
</comment>